<reference evidence="2 3" key="1">
    <citation type="submission" date="2020-11" db="EMBL/GenBank/DDBJ databases">
        <title>genome sequence of strain KACC 18849.</title>
        <authorList>
            <person name="Gao J."/>
            <person name="Zhang X."/>
        </authorList>
    </citation>
    <scope>NUCLEOTIDE SEQUENCE [LARGE SCALE GENOMIC DNA]</scope>
    <source>
        <strain evidence="2 3">KACC 18849</strain>
    </source>
</reference>
<keyword evidence="3" id="KW-1185">Reference proteome</keyword>
<dbReference type="CDD" id="cd06151">
    <property type="entry name" value="YjgF_YER057c_UK114_like_3"/>
    <property type="match status" value="1"/>
</dbReference>
<evidence type="ECO:0000313" key="3">
    <source>
        <dbReference type="Proteomes" id="UP000639859"/>
    </source>
</evidence>
<dbReference type="InterPro" id="IPR006175">
    <property type="entry name" value="YjgF/YER057c/UK114"/>
</dbReference>
<dbReference type="PANTHER" id="PTHR11803">
    <property type="entry name" value="2-IMINOBUTANOATE/2-IMINOPROPANOATE DEAMINASE RIDA"/>
    <property type="match status" value="1"/>
</dbReference>
<name>A0ABS0T1N5_9CAUL</name>
<protein>
    <submittedName>
        <fullName evidence="2">RidA family protein</fullName>
    </submittedName>
</protein>
<dbReference type="Pfam" id="PF01042">
    <property type="entry name" value="Ribonuc_L-PSP"/>
    <property type="match status" value="1"/>
</dbReference>
<feature type="signal peptide" evidence="1">
    <location>
        <begin position="1"/>
        <end position="22"/>
    </location>
</feature>
<proteinExistence type="predicted"/>
<dbReference type="PANTHER" id="PTHR11803:SF59">
    <property type="entry name" value="ENDORIBONUCLEASE"/>
    <property type="match status" value="1"/>
</dbReference>
<dbReference type="RefSeq" id="WP_198577482.1">
    <property type="nucleotide sequence ID" value="NZ_JADWOX010000014.1"/>
</dbReference>
<evidence type="ECO:0000256" key="1">
    <source>
        <dbReference type="SAM" id="SignalP"/>
    </source>
</evidence>
<gene>
    <name evidence="2" type="ORF">I4Q42_18040</name>
</gene>
<dbReference type="SUPFAM" id="SSF55298">
    <property type="entry name" value="YjgF-like"/>
    <property type="match status" value="1"/>
</dbReference>
<dbReference type="Proteomes" id="UP000639859">
    <property type="component" value="Unassembled WGS sequence"/>
</dbReference>
<accession>A0ABS0T1N5</accession>
<sequence>MKRLALLAAVLAAGAAPLAAHAEDVVRGGDPKSPIASVVTVPAGYDMIYVSGMVPPVIDDKAVGVAKFGDTKTQTIGVIKRLEEALKSQGASLSDVVMMRVLLVGDPAKDGKMDFAGMMEGYKTFFGTAEQPNKPSRITSQVSALVADGMLVEIEVQAARKPKK</sequence>
<comment type="caution">
    <text evidence="2">The sequence shown here is derived from an EMBL/GenBank/DDBJ whole genome shotgun (WGS) entry which is preliminary data.</text>
</comment>
<dbReference type="EMBL" id="JADWOX010000014">
    <property type="protein sequence ID" value="MBI1685574.1"/>
    <property type="molecule type" value="Genomic_DNA"/>
</dbReference>
<dbReference type="InterPro" id="IPR035959">
    <property type="entry name" value="RutC-like_sf"/>
</dbReference>
<feature type="chain" id="PRO_5045637261" evidence="1">
    <location>
        <begin position="23"/>
        <end position="164"/>
    </location>
</feature>
<dbReference type="Gene3D" id="3.30.1330.40">
    <property type="entry name" value="RutC-like"/>
    <property type="match status" value="1"/>
</dbReference>
<evidence type="ECO:0000313" key="2">
    <source>
        <dbReference type="EMBL" id="MBI1685574.1"/>
    </source>
</evidence>
<organism evidence="2 3">
    <name type="scientific">Caulobacter hibisci</name>
    <dbReference type="NCBI Taxonomy" id="2035993"/>
    <lineage>
        <taxon>Bacteria</taxon>
        <taxon>Pseudomonadati</taxon>
        <taxon>Pseudomonadota</taxon>
        <taxon>Alphaproteobacteria</taxon>
        <taxon>Caulobacterales</taxon>
        <taxon>Caulobacteraceae</taxon>
        <taxon>Caulobacter</taxon>
    </lineage>
</organism>
<keyword evidence="1" id="KW-0732">Signal</keyword>